<evidence type="ECO:0000313" key="3">
    <source>
        <dbReference type="Proteomes" id="UP000249526"/>
    </source>
</evidence>
<dbReference type="RefSeq" id="XP_025514870.1">
    <property type="nucleotide sequence ID" value="XM_025655249.1"/>
</dbReference>
<evidence type="ECO:0000313" key="2">
    <source>
        <dbReference type="EMBL" id="RAH56948.1"/>
    </source>
</evidence>
<protein>
    <submittedName>
        <fullName evidence="2">Uncharacterized protein</fullName>
    </submittedName>
</protein>
<dbReference type="Proteomes" id="UP000249526">
    <property type="component" value="Unassembled WGS sequence"/>
</dbReference>
<name>A0A8G1VNQ7_9EURO</name>
<proteinExistence type="predicted"/>
<dbReference type="EMBL" id="KZ825063">
    <property type="protein sequence ID" value="RAH56948.1"/>
    <property type="molecule type" value="Genomic_DNA"/>
</dbReference>
<dbReference type="AlphaFoldDB" id="A0A8G1VNQ7"/>
<dbReference type="GeneID" id="37158651"/>
<organism evidence="2 3">
    <name type="scientific">Aspergillus piperis CBS 112811</name>
    <dbReference type="NCBI Taxonomy" id="1448313"/>
    <lineage>
        <taxon>Eukaryota</taxon>
        <taxon>Fungi</taxon>
        <taxon>Dikarya</taxon>
        <taxon>Ascomycota</taxon>
        <taxon>Pezizomycotina</taxon>
        <taxon>Eurotiomycetes</taxon>
        <taxon>Eurotiomycetidae</taxon>
        <taxon>Eurotiales</taxon>
        <taxon>Aspergillaceae</taxon>
        <taxon>Aspergillus</taxon>
        <taxon>Aspergillus subgen. Circumdati</taxon>
    </lineage>
</organism>
<keyword evidence="1" id="KW-0812">Transmembrane</keyword>
<accession>A0A8G1VNQ7</accession>
<feature type="transmembrane region" description="Helical" evidence="1">
    <location>
        <begin position="48"/>
        <end position="71"/>
    </location>
</feature>
<sequence length="104" mass="11715">MIPINYRSLIQDTACARDLVCSPLRLKADGAFCTRDAEPNPTFLLGQLLLLLLLLTFFSLLAWVALSFFLFNLLYLPLTVWGVNIPERTIQTSPLLTYLVLTVV</sequence>
<keyword evidence="1" id="KW-1133">Transmembrane helix</keyword>
<evidence type="ECO:0000256" key="1">
    <source>
        <dbReference type="SAM" id="Phobius"/>
    </source>
</evidence>
<keyword evidence="3" id="KW-1185">Reference proteome</keyword>
<keyword evidence="1" id="KW-0472">Membrane</keyword>
<reference evidence="2 3" key="1">
    <citation type="submission" date="2018-02" db="EMBL/GenBank/DDBJ databases">
        <title>The genomes of Aspergillus section Nigri reveals drivers in fungal speciation.</title>
        <authorList>
            <consortium name="DOE Joint Genome Institute"/>
            <person name="Vesth T.C."/>
            <person name="Nybo J."/>
            <person name="Theobald S."/>
            <person name="Brandl J."/>
            <person name="Frisvad J.C."/>
            <person name="Nielsen K.F."/>
            <person name="Lyhne E.K."/>
            <person name="Kogle M.E."/>
            <person name="Kuo A."/>
            <person name="Riley R."/>
            <person name="Clum A."/>
            <person name="Nolan M."/>
            <person name="Lipzen A."/>
            <person name="Salamov A."/>
            <person name="Henrissat B."/>
            <person name="Wiebenga A."/>
            <person name="De vries R.P."/>
            <person name="Grigoriev I.V."/>
            <person name="Mortensen U.H."/>
            <person name="Andersen M.R."/>
            <person name="Baker S.E."/>
        </authorList>
    </citation>
    <scope>NUCLEOTIDE SEQUENCE [LARGE SCALE GENOMIC DNA]</scope>
    <source>
        <strain evidence="2 3">CBS 112811</strain>
    </source>
</reference>
<gene>
    <name evidence="2" type="ORF">BO85DRAFT_28918</name>
</gene>